<comment type="function">
    <text evidence="2">Catalyzes the dismutation of two molecules of 6,7-dimethyl-8-ribityllumazine, resulting in the formation of riboflavin and 5-amino-6-(D-ribitylamino)uracil.</text>
</comment>
<dbReference type="FunFam" id="2.40.30.20:FF:000004">
    <property type="entry name" value="Riboflavin synthase, alpha subunit"/>
    <property type="match status" value="1"/>
</dbReference>
<dbReference type="GO" id="GO:0009231">
    <property type="term" value="P:riboflavin biosynthetic process"/>
    <property type="evidence" value="ECO:0007669"/>
    <property type="project" value="UniProtKB-KW"/>
</dbReference>
<dbReference type="GO" id="GO:0004746">
    <property type="term" value="F:riboflavin synthase activity"/>
    <property type="evidence" value="ECO:0007669"/>
    <property type="project" value="UniProtKB-UniRule"/>
</dbReference>
<dbReference type="PROSITE" id="PS51177">
    <property type="entry name" value="LUMAZINE_BIND"/>
    <property type="match status" value="2"/>
</dbReference>
<keyword evidence="9" id="KW-0677">Repeat</keyword>
<accession>A0A1J4SIM2</accession>
<evidence type="ECO:0000313" key="13">
    <source>
        <dbReference type="EMBL" id="OIN98498.1"/>
    </source>
</evidence>
<dbReference type="SUPFAM" id="SSF63380">
    <property type="entry name" value="Riboflavin synthase domain-like"/>
    <property type="match status" value="2"/>
</dbReference>
<keyword evidence="7" id="KW-0686">Riboflavin biosynthesis</keyword>
<evidence type="ECO:0000259" key="12">
    <source>
        <dbReference type="PROSITE" id="PS51177"/>
    </source>
</evidence>
<keyword evidence="8" id="KW-0808">Transferase</keyword>
<reference evidence="13 14" key="1">
    <citation type="journal article" date="2016" name="Environ. Microbiol.">
        <title>Genomic resolution of a cold subsurface aquifer community provides metabolic insights for novel microbes adapted to high CO concentrations.</title>
        <authorList>
            <person name="Probst A.J."/>
            <person name="Castelle C.J."/>
            <person name="Singh A."/>
            <person name="Brown C.T."/>
            <person name="Anantharaman K."/>
            <person name="Sharon I."/>
            <person name="Hug L.A."/>
            <person name="Burstein D."/>
            <person name="Emerson J.B."/>
            <person name="Thomas B.C."/>
            <person name="Banfield J.F."/>
        </authorList>
    </citation>
    <scope>NUCLEOTIDE SEQUENCE [LARGE SCALE GENOMIC DNA]</scope>
    <source>
        <strain evidence="13">CG1_02_38_46</strain>
    </source>
</reference>
<evidence type="ECO:0000256" key="7">
    <source>
        <dbReference type="ARBA" id="ARBA00022619"/>
    </source>
</evidence>
<evidence type="ECO:0000256" key="8">
    <source>
        <dbReference type="ARBA" id="ARBA00022679"/>
    </source>
</evidence>
<dbReference type="NCBIfam" id="TIGR00187">
    <property type="entry name" value="ribE"/>
    <property type="match status" value="1"/>
</dbReference>
<comment type="subunit">
    <text evidence="4">Homotrimer.</text>
</comment>
<dbReference type="InterPro" id="IPR026017">
    <property type="entry name" value="Lumazine-bd_dom"/>
</dbReference>
<feature type="repeat" description="Lumazine-binding" evidence="11">
    <location>
        <begin position="1"/>
        <end position="95"/>
    </location>
</feature>
<evidence type="ECO:0000256" key="4">
    <source>
        <dbReference type="ARBA" id="ARBA00011233"/>
    </source>
</evidence>
<feature type="domain" description="Lumazine-binding" evidence="12">
    <location>
        <begin position="1"/>
        <end position="95"/>
    </location>
</feature>
<evidence type="ECO:0000256" key="5">
    <source>
        <dbReference type="ARBA" id="ARBA00012827"/>
    </source>
</evidence>
<comment type="caution">
    <text evidence="13">The sequence shown here is derived from an EMBL/GenBank/DDBJ whole genome shotgun (WGS) entry which is preliminary data.</text>
</comment>
<dbReference type="InterPro" id="IPR023366">
    <property type="entry name" value="ATP_synth_asu-like_sf"/>
</dbReference>
<dbReference type="PANTHER" id="PTHR21098">
    <property type="entry name" value="RIBOFLAVIN SYNTHASE ALPHA CHAIN"/>
    <property type="match status" value="1"/>
</dbReference>
<comment type="catalytic activity">
    <reaction evidence="1">
        <text>2 6,7-dimethyl-8-(1-D-ribityl)lumazine + H(+) = 5-amino-6-(D-ribitylamino)uracil + riboflavin</text>
        <dbReference type="Rhea" id="RHEA:20772"/>
        <dbReference type="ChEBI" id="CHEBI:15378"/>
        <dbReference type="ChEBI" id="CHEBI:15934"/>
        <dbReference type="ChEBI" id="CHEBI:57986"/>
        <dbReference type="ChEBI" id="CHEBI:58201"/>
        <dbReference type="EC" id="2.5.1.9"/>
    </reaction>
</comment>
<sequence length="197" mass="21258">MFTGIIKELGVVKNIIHSGLTIEFTIQAKLARGLHAGDSISVNGVCLTVTDIAGDEFKVDAVAETLKKTTLGNLKIRDRVNLEPPLQVNQPLGGHIINGHIDGVGIIKNKIQKGDASTFEFSLPSEIRHISKYIVEKGPIAVDGISLTVVESKTSSFTVSIIPFTLENTILGFKRIGDKVNLEVDIIAKYVEKIGKA</sequence>
<dbReference type="InterPro" id="IPR017938">
    <property type="entry name" value="Riboflavin_synthase-like_b-brl"/>
</dbReference>
<dbReference type="AlphaFoldDB" id="A0A1J4SIM2"/>
<dbReference type="Gene3D" id="2.40.30.20">
    <property type="match status" value="2"/>
</dbReference>
<dbReference type="Proteomes" id="UP000182278">
    <property type="component" value="Unassembled WGS sequence"/>
</dbReference>
<dbReference type="FunFam" id="2.40.30.20:FF:000003">
    <property type="entry name" value="Riboflavin synthase, alpha subunit"/>
    <property type="match status" value="1"/>
</dbReference>
<evidence type="ECO:0000256" key="11">
    <source>
        <dbReference type="PROSITE-ProRule" id="PRU00524"/>
    </source>
</evidence>
<dbReference type="EC" id="2.5.1.9" evidence="5 10"/>
<dbReference type="CDD" id="cd00402">
    <property type="entry name" value="Riboflavin_synthase_like"/>
    <property type="match status" value="1"/>
</dbReference>
<dbReference type="Pfam" id="PF00677">
    <property type="entry name" value="Lum_binding"/>
    <property type="match status" value="2"/>
</dbReference>
<organism evidence="13 14">
    <name type="scientific">Candidatus Desantisbacteria bacterium CG1_02_38_46</name>
    <dbReference type="NCBI Taxonomy" id="1817893"/>
    <lineage>
        <taxon>Bacteria</taxon>
        <taxon>Candidatus Desantisiibacteriota</taxon>
    </lineage>
</organism>
<evidence type="ECO:0000256" key="10">
    <source>
        <dbReference type="NCBIfam" id="TIGR00187"/>
    </source>
</evidence>
<evidence type="ECO:0000256" key="6">
    <source>
        <dbReference type="ARBA" id="ARBA00013950"/>
    </source>
</evidence>
<feature type="domain" description="Lumazine-binding" evidence="12">
    <location>
        <begin position="96"/>
        <end position="195"/>
    </location>
</feature>
<feature type="repeat" description="Lumazine-binding" evidence="11">
    <location>
        <begin position="96"/>
        <end position="195"/>
    </location>
</feature>
<evidence type="ECO:0000256" key="3">
    <source>
        <dbReference type="ARBA" id="ARBA00004887"/>
    </source>
</evidence>
<evidence type="ECO:0000256" key="2">
    <source>
        <dbReference type="ARBA" id="ARBA00002803"/>
    </source>
</evidence>
<protein>
    <recommendedName>
        <fullName evidence="6 10">Riboflavin synthase</fullName>
        <ecNumber evidence="5 10">2.5.1.9</ecNumber>
    </recommendedName>
</protein>
<dbReference type="InterPro" id="IPR001783">
    <property type="entry name" value="Lumazine-bd"/>
</dbReference>
<evidence type="ECO:0000256" key="1">
    <source>
        <dbReference type="ARBA" id="ARBA00000968"/>
    </source>
</evidence>
<proteinExistence type="predicted"/>
<name>A0A1J4SIM2_9BACT</name>
<dbReference type="EMBL" id="MNUO01000012">
    <property type="protein sequence ID" value="OIN98498.1"/>
    <property type="molecule type" value="Genomic_DNA"/>
</dbReference>
<comment type="pathway">
    <text evidence="3">Cofactor biosynthesis; riboflavin biosynthesis; riboflavin from 2-hydroxy-3-oxobutyl phosphate and 5-amino-6-(D-ribitylamino)uracil: step 2/2.</text>
</comment>
<dbReference type="STRING" id="1817893.AUJ66_00905"/>
<dbReference type="NCBIfam" id="NF006767">
    <property type="entry name" value="PRK09289.1"/>
    <property type="match status" value="1"/>
</dbReference>
<gene>
    <name evidence="13" type="ORF">AUJ66_00905</name>
</gene>
<evidence type="ECO:0000313" key="14">
    <source>
        <dbReference type="Proteomes" id="UP000182278"/>
    </source>
</evidence>
<dbReference type="PIRSF" id="PIRSF000498">
    <property type="entry name" value="Riboflavin_syn_A"/>
    <property type="match status" value="1"/>
</dbReference>
<evidence type="ECO:0000256" key="9">
    <source>
        <dbReference type="ARBA" id="ARBA00022737"/>
    </source>
</evidence>
<dbReference type="PANTHER" id="PTHR21098:SF12">
    <property type="entry name" value="RIBOFLAVIN SYNTHASE"/>
    <property type="match status" value="1"/>
</dbReference>